<dbReference type="GO" id="GO:0012505">
    <property type="term" value="C:endomembrane system"/>
    <property type="evidence" value="ECO:0007669"/>
    <property type="project" value="UniProtKB-SubCell"/>
</dbReference>
<evidence type="ECO:0000256" key="6">
    <source>
        <dbReference type="ARBA" id="ARBA00022826"/>
    </source>
</evidence>
<dbReference type="PANTHER" id="PTHR12454">
    <property type="entry name" value="TRIMERIC INTRACELLULAR CATION CHANNEL"/>
    <property type="match status" value="1"/>
</dbReference>
<feature type="transmembrane region" description="Helical" evidence="13">
    <location>
        <begin position="119"/>
        <end position="139"/>
    </location>
</feature>
<dbReference type="KEGG" id="ovi:T265_06912"/>
<evidence type="ECO:0000256" key="8">
    <source>
        <dbReference type="ARBA" id="ARBA00022989"/>
    </source>
</evidence>
<evidence type="ECO:0000256" key="12">
    <source>
        <dbReference type="SAM" id="MobiDB-lite"/>
    </source>
</evidence>
<evidence type="ECO:0008006" key="16">
    <source>
        <dbReference type="Google" id="ProtNLM"/>
    </source>
</evidence>
<evidence type="ECO:0000256" key="1">
    <source>
        <dbReference type="ARBA" id="ARBA00004127"/>
    </source>
</evidence>
<dbReference type="PANTHER" id="PTHR12454:SF11">
    <property type="entry name" value="GH25683P"/>
    <property type="match status" value="1"/>
</dbReference>
<feature type="region of interest" description="Disordered" evidence="12">
    <location>
        <begin position="335"/>
        <end position="398"/>
    </location>
</feature>
<feature type="transmembrane region" description="Helical" evidence="13">
    <location>
        <begin position="159"/>
        <end position="176"/>
    </location>
</feature>
<keyword evidence="10 13" id="KW-0472">Membrane</keyword>
<evidence type="ECO:0000256" key="2">
    <source>
        <dbReference type="ARBA" id="ARBA00005766"/>
    </source>
</evidence>
<keyword evidence="11" id="KW-0407">Ion channel</keyword>
<gene>
    <name evidence="14" type="ORF">T265_06912</name>
</gene>
<dbReference type="InterPro" id="IPR007866">
    <property type="entry name" value="TRIC_channel"/>
</dbReference>
<dbReference type="GeneID" id="20321091"/>
<evidence type="ECO:0000256" key="4">
    <source>
        <dbReference type="ARBA" id="ARBA00022538"/>
    </source>
</evidence>
<dbReference type="Pfam" id="PF05197">
    <property type="entry name" value="TRIC"/>
    <property type="match status" value="1"/>
</dbReference>
<proteinExistence type="inferred from homology"/>
<evidence type="ECO:0000256" key="11">
    <source>
        <dbReference type="ARBA" id="ARBA00023303"/>
    </source>
</evidence>
<dbReference type="Proteomes" id="UP000054324">
    <property type="component" value="Unassembled WGS sequence"/>
</dbReference>
<accession>A0A074ZEJ6</accession>
<dbReference type="CTD" id="20321091"/>
<keyword evidence="6" id="KW-0631">Potassium channel</keyword>
<keyword evidence="9" id="KW-0406">Ion transport</keyword>
<keyword evidence="5 13" id="KW-0812">Transmembrane</keyword>
<evidence type="ECO:0000256" key="13">
    <source>
        <dbReference type="SAM" id="Phobius"/>
    </source>
</evidence>
<keyword evidence="15" id="KW-1185">Reference proteome</keyword>
<keyword evidence="7" id="KW-0630">Potassium</keyword>
<dbReference type="OrthoDB" id="195817at2759"/>
<sequence length="398" mass="43987">MMILVRTTSLSSGPSSRITELGRSAPTYLTFPHRSPTYASLTFFQIRMSYPKTMNQITLTRARSFVAMDPVIIEDVANSFAKLRMYPYFDVCNYILMSMAVKEDTPQSGSTAFSRRHPFSCWLATMLMCFGGAILSSFICGEPLFMCFDDTRGVLTATVVWYLINYFPFDLVYRLCKFLPFRLIICSLKEIQRARKIAIGVHHGLHQFPESGVTCVLLGLLKGAGYLEMKLFQRLVRGVWLPAATEFLHPTFTTKISLLASVAYYMRHWDVIPLSENQLFLAVAAIFVYLRVTMILLGLKDPFSPFENVLCTVLFGGTVDALRNAVQRSRAAKTAAATSTSSSVPSSPSFPVSTGPFGTPSTGSPGSTPATGTATTTLNGQGSVRDTVPRQPSDKKRD</sequence>
<dbReference type="GO" id="GO:0005267">
    <property type="term" value="F:potassium channel activity"/>
    <property type="evidence" value="ECO:0007669"/>
    <property type="project" value="UniProtKB-KW"/>
</dbReference>
<evidence type="ECO:0000256" key="5">
    <source>
        <dbReference type="ARBA" id="ARBA00022692"/>
    </source>
</evidence>
<feature type="compositionally biased region" description="Low complexity" evidence="12">
    <location>
        <begin position="335"/>
        <end position="377"/>
    </location>
</feature>
<reference evidence="14 15" key="1">
    <citation type="submission" date="2013-11" db="EMBL/GenBank/DDBJ databases">
        <title>Opisthorchis viverrini - life in the bile duct.</title>
        <authorList>
            <person name="Young N.D."/>
            <person name="Nagarajan N."/>
            <person name="Lin S.J."/>
            <person name="Korhonen P.K."/>
            <person name="Jex A.R."/>
            <person name="Hall R.S."/>
            <person name="Safavi-Hemami H."/>
            <person name="Kaewkong W."/>
            <person name="Bertrand D."/>
            <person name="Gao S."/>
            <person name="Seet Q."/>
            <person name="Wongkham S."/>
            <person name="Teh B.T."/>
            <person name="Wongkham C."/>
            <person name="Intapan P.M."/>
            <person name="Maleewong W."/>
            <person name="Yang X."/>
            <person name="Hu M."/>
            <person name="Wang Z."/>
            <person name="Hofmann A."/>
            <person name="Sternberg P.W."/>
            <person name="Tan P."/>
            <person name="Wang J."/>
            <person name="Gasser R.B."/>
        </authorList>
    </citation>
    <scope>NUCLEOTIDE SEQUENCE [LARGE SCALE GENOMIC DNA]</scope>
</reference>
<evidence type="ECO:0000256" key="7">
    <source>
        <dbReference type="ARBA" id="ARBA00022958"/>
    </source>
</evidence>
<evidence type="ECO:0000313" key="14">
    <source>
        <dbReference type="EMBL" id="KER25676.1"/>
    </source>
</evidence>
<dbReference type="GO" id="GO:0016020">
    <property type="term" value="C:membrane"/>
    <property type="evidence" value="ECO:0007669"/>
    <property type="project" value="InterPro"/>
</dbReference>
<feature type="transmembrane region" description="Helical" evidence="13">
    <location>
        <begin position="278"/>
        <end position="299"/>
    </location>
</feature>
<dbReference type="GO" id="GO:0042802">
    <property type="term" value="F:identical protein binding"/>
    <property type="evidence" value="ECO:0007669"/>
    <property type="project" value="InterPro"/>
</dbReference>
<evidence type="ECO:0000313" key="15">
    <source>
        <dbReference type="Proteomes" id="UP000054324"/>
    </source>
</evidence>
<dbReference type="EMBL" id="KL596769">
    <property type="protein sequence ID" value="KER25676.1"/>
    <property type="molecule type" value="Genomic_DNA"/>
</dbReference>
<comment type="subcellular location">
    <subcellularLocation>
        <location evidence="1">Endomembrane system</location>
        <topology evidence="1">Multi-pass membrane protein</topology>
    </subcellularLocation>
</comment>
<evidence type="ECO:0000256" key="3">
    <source>
        <dbReference type="ARBA" id="ARBA00022448"/>
    </source>
</evidence>
<organism evidence="14 15">
    <name type="scientific">Opisthorchis viverrini</name>
    <name type="common">Southeast Asian liver fluke</name>
    <dbReference type="NCBI Taxonomy" id="6198"/>
    <lineage>
        <taxon>Eukaryota</taxon>
        <taxon>Metazoa</taxon>
        <taxon>Spiralia</taxon>
        <taxon>Lophotrochozoa</taxon>
        <taxon>Platyhelminthes</taxon>
        <taxon>Trematoda</taxon>
        <taxon>Digenea</taxon>
        <taxon>Opisthorchiida</taxon>
        <taxon>Opisthorchiata</taxon>
        <taxon>Opisthorchiidae</taxon>
        <taxon>Opisthorchis</taxon>
    </lineage>
</organism>
<keyword evidence="3" id="KW-0813">Transport</keyword>
<keyword evidence="8 13" id="KW-1133">Transmembrane helix</keyword>
<comment type="similarity">
    <text evidence="2">Belongs to the TMEM38 family.</text>
</comment>
<name>A0A074ZEJ6_OPIVI</name>
<protein>
    <recommendedName>
        <fullName evidence="16">Trimeric intracellular cation channel type B-A</fullName>
    </recommendedName>
</protein>
<dbReference type="AlphaFoldDB" id="A0A074ZEJ6"/>
<evidence type="ECO:0000256" key="10">
    <source>
        <dbReference type="ARBA" id="ARBA00023136"/>
    </source>
</evidence>
<dbReference type="RefSeq" id="XP_009170574.1">
    <property type="nucleotide sequence ID" value="XM_009172310.1"/>
</dbReference>
<keyword evidence="4" id="KW-0633">Potassium transport</keyword>
<evidence type="ECO:0000256" key="9">
    <source>
        <dbReference type="ARBA" id="ARBA00023065"/>
    </source>
</evidence>